<keyword evidence="3" id="KW-1185">Reference proteome</keyword>
<dbReference type="Proteomes" id="UP000603141">
    <property type="component" value="Unassembled WGS sequence"/>
</dbReference>
<reference evidence="2" key="1">
    <citation type="submission" date="2021-01" db="EMBL/GenBank/DDBJ databases">
        <title>Modified the classification status of verrucomicrobia.</title>
        <authorList>
            <person name="Feng X."/>
        </authorList>
    </citation>
    <scope>NUCLEOTIDE SEQUENCE</scope>
    <source>
        <strain evidence="2">KCTC 22041</strain>
    </source>
</reference>
<name>A0A934S5X9_9BACT</name>
<evidence type="ECO:0000256" key="1">
    <source>
        <dbReference type="SAM" id="Phobius"/>
    </source>
</evidence>
<evidence type="ECO:0000313" key="2">
    <source>
        <dbReference type="EMBL" id="MBK1881865.1"/>
    </source>
</evidence>
<sequence>MSPLLEALIANNLPLNMAGVLGLGLIGLAAARLSHQHRSKGGTVMTWGAICLLLARMYVVSAPHFENLAFFEAIGPVGIAATIALPPLLLSVGLAAVVWGLWAHERLMRNERR</sequence>
<proteinExistence type="predicted"/>
<evidence type="ECO:0000313" key="3">
    <source>
        <dbReference type="Proteomes" id="UP000603141"/>
    </source>
</evidence>
<feature type="transmembrane region" description="Helical" evidence="1">
    <location>
        <begin position="42"/>
        <end position="59"/>
    </location>
</feature>
<accession>A0A934S5X9</accession>
<organism evidence="2 3">
    <name type="scientific">Luteolibacter pohnpeiensis</name>
    <dbReference type="NCBI Taxonomy" id="454153"/>
    <lineage>
        <taxon>Bacteria</taxon>
        <taxon>Pseudomonadati</taxon>
        <taxon>Verrucomicrobiota</taxon>
        <taxon>Verrucomicrobiia</taxon>
        <taxon>Verrucomicrobiales</taxon>
        <taxon>Verrucomicrobiaceae</taxon>
        <taxon>Luteolibacter</taxon>
    </lineage>
</organism>
<dbReference type="AlphaFoldDB" id="A0A934S5X9"/>
<dbReference type="EMBL" id="JAENIJ010000006">
    <property type="protein sequence ID" value="MBK1881865.1"/>
    <property type="molecule type" value="Genomic_DNA"/>
</dbReference>
<comment type="caution">
    <text evidence="2">The sequence shown here is derived from an EMBL/GenBank/DDBJ whole genome shotgun (WGS) entry which is preliminary data.</text>
</comment>
<feature type="transmembrane region" description="Helical" evidence="1">
    <location>
        <begin position="79"/>
        <end position="103"/>
    </location>
</feature>
<protein>
    <submittedName>
        <fullName evidence="2">Uncharacterized protein</fullName>
    </submittedName>
</protein>
<gene>
    <name evidence="2" type="ORF">JIN85_05535</name>
</gene>
<keyword evidence="1" id="KW-0812">Transmembrane</keyword>
<feature type="transmembrane region" description="Helical" evidence="1">
    <location>
        <begin position="12"/>
        <end position="30"/>
    </location>
</feature>
<keyword evidence="1" id="KW-0472">Membrane</keyword>
<keyword evidence="1" id="KW-1133">Transmembrane helix</keyword>
<dbReference type="RefSeq" id="WP_200268441.1">
    <property type="nucleotide sequence ID" value="NZ_JAENIJ010000006.1"/>
</dbReference>